<evidence type="ECO:0000313" key="3">
    <source>
        <dbReference type="Proteomes" id="UP000824782"/>
    </source>
</evidence>
<keyword evidence="3" id="KW-1185">Reference proteome</keyword>
<dbReference type="EMBL" id="WNYA01000006">
    <property type="protein sequence ID" value="KAG8568305.1"/>
    <property type="molecule type" value="Genomic_DNA"/>
</dbReference>
<reference evidence="2" key="1">
    <citation type="thesis" date="2020" institute="ProQuest LLC" country="789 East Eisenhower Parkway, Ann Arbor, MI, USA">
        <title>Comparative Genomics and Chromosome Evolution.</title>
        <authorList>
            <person name="Mudd A.B."/>
        </authorList>
    </citation>
    <scope>NUCLEOTIDE SEQUENCE</scope>
    <source>
        <strain evidence="2">237g6f4</strain>
        <tissue evidence="2">Blood</tissue>
    </source>
</reference>
<name>A0AAV7B715_ENGPU</name>
<sequence length="183" mass="20542">MLQTLELGSNKCIEWRKIPLEGEEESTRATLTSQQSQSSSMSMNPGYNTDQTQGVFMQEATALMKVVKLSLMKITSEMIAKKTMSALEQHSSVKGHNEPTATRPYEQEQANKNAYKGLRNGNIPMLHTVGLPFQPLLFMTALYREENLKKLVTASPLTKTLEEIKEALITQAQGIHYENSSLY</sequence>
<proteinExistence type="predicted"/>
<accession>A0AAV7B715</accession>
<dbReference type="Proteomes" id="UP000824782">
    <property type="component" value="Unassembled WGS sequence"/>
</dbReference>
<evidence type="ECO:0000313" key="2">
    <source>
        <dbReference type="EMBL" id="KAG8568305.1"/>
    </source>
</evidence>
<organism evidence="2 3">
    <name type="scientific">Engystomops pustulosus</name>
    <name type="common">Tungara frog</name>
    <name type="synonym">Physalaemus pustulosus</name>
    <dbReference type="NCBI Taxonomy" id="76066"/>
    <lineage>
        <taxon>Eukaryota</taxon>
        <taxon>Metazoa</taxon>
        <taxon>Chordata</taxon>
        <taxon>Craniata</taxon>
        <taxon>Vertebrata</taxon>
        <taxon>Euteleostomi</taxon>
        <taxon>Amphibia</taxon>
        <taxon>Batrachia</taxon>
        <taxon>Anura</taxon>
        <taxon>Neobatrachia</taxon>
        <taxon>Hyloidea</taxon>
        <taxon>Leptodactylidae</taxon>
        <taxon>Leiuperinae</taxon>
        <taxon>Engystomops</taxon>
    </lineage>
</organism>
<feature type="compositionally biased region" description="Low complexity" evidence="1">
    <location>
        <begin position="33"/>
        <end position="43"/>
    </location>
</feature>
<protein>
    <submittedName>
        <fullName evidence="2">Uncharacterized protein</fullName>
    </submittedName>
</protein>
<comment type="caution">
    <text evidence="2">The sequence shown here is derived from an EMBL/GenBank/DDBJ whole genome shotgun (WGS) entry which is preliminary data.</text>
</comment>
<dbReference type="AlphaFoldDB" id="A0AAV7B715"/>
<gene>
    <name evidence="2" type="ORF">GDO81_013954</name>
</gene>
<feature type="region of interest" description="Disordered" evidence="1">
    <location>
        <begin position="87"/>
        <end position="106"/>
    </location>
</feature>
<feature type="region of interest" description="Disordered" evidence="1">
    <location>
        <begin position="24"/>
        <end position="50"/>
    </location>
</feature>
<evidence type="ECO:0000256" key="1">
    <source>
        <dbReference type="SAM" id="MobiDB-lite"/>
    </source>
</evidence>